<name>A0A6J1CID9_MOMCH</name>
<proteinExistence type="predicted"/>
<dbReference type="KEGG" id="mcha:111011465"/>
<dbReference type="Proteomes" id="UP000504603">
    <property type="component" value="Unplaced"/>
</dbReference>
<evidence type="ECO:0000256" key="1">
    <source>
        <dbReference type="SAM" id="MobiDB-lite"/>
    </source>
</evidence>
<dbReference type="PANTHER" id="PTHR34361:SF2">
    <property type="entry name" value="OS08G0157800 PROTEIN"/>
    <property type="match status" value="1"/>
</dbReference>
<keyword evidence="2" id="KW-1185">Reference proteome</keyword>
<feature type="region of interest" description="Disordered" evidence="1">
    <location>
        <begin position="833"/>
        <end position="855"/>
    </location>
</feature>
<accession>A0A6J1CID9</accession>
<dbReference type="PANTHER" id="PTHR34361">
    <property type="entry name" value="OS08G0157800 PROTEIN"/>
    <property type="match status" value="1"/>
</dbReference>
<organism evidence="2 3">
    <name type="scientific">Momordica charantia</name>
    <name type="common">Bitter gourd</name>
    <name type="synonym">Balsam pear</name>
    <dbReference type="NCBI Taxonomy" id="3673"/>
    <lineage>
        <taxon>Eukaryota</taxon>
        <taxon>Viridiplantae</taxon>
        <taxon>Streptophyta</taxon>
        <taxon>Embryophyta</taxon>
        <taxon>Tracheophyta</taxon>
        <taxon>Spermatophyta</taxon>
        <taxon>Magnoliopsida</taxon>
        <taxon>eudicotyledons</taxon>
        <taxon>Gunneridae</taxon>
        <taxon>Pentapetalae</taxon>
        <taxon>rosids</taxon>
        <taxon>fabids</taxon>
        <taxon>Cucurbitales</taxon>
        <taxon>Cucurbitaceae</taxon>
        <taxon>Momordiceae</taxon>
        <taxon>Momordica</taxon>
    </lineage>
</organism>
<protein>
    <submittedName>
        <fullName evidence="3">Uncharacterized protein LOC111011465 isoform X1</fullName>
    </submittedName>
</protein>
<evidence type="ECO:0000313" key="2">
    <source>
        <dbReference type="Proteomes" id="UP000504603"/>
    </source>
</evidence>
<dbReference type="GeneID" id="111011465"/>
<dbReference type="RefSeq" id="XP_022140917.1">
    <property type="nucleotide sequence ID" value="XM_022285225.1"/>
</dbReference>
<feature type="region of interest" description="Disordered" evidence="1">
    <location>
        <begin position="1070"/>
        <end position="1119"/>
    </location>
</feature>
<feature type="compositionally biased region" description="Basic and acidic residues" evidence="1">
    <location>
        <begin position="1085"/>
        <end position="1101"/>
    </location>
</feature>
<evidence type="ECO:0000313" key="3">
    <source>
        <dbReference type="RefSeq" id="XP_022140917.1"/>
    </source>
</evidence>
<gene>
    <name evidence="3" type="primary">LOC111011465</name>
</gene>
<sequence length="1119" mass="122122">MNMGFASVGTGIGNGGSSSSFSNLSPLAPPFTLERLVTRPISTPLVDMTEPSFGVGVPLNWHPSSSQTSGLDFFLNPSSEFDWLPLSSGSKYPRSQAMEPADNRGPLFGCFTMSSTDASLYGETSGGLITSIGKAKPYYPSYASTSCNKGCPTVIVDHPSYDRLSNSHVATFDEPPSTTCGSRGSERSVEEALNSIDMLDRNKFNELVRECPNAELLLERNLNIEPVKNSRTSNIDAHSAFPGCHPKTRTLPLNLATSSQNNCQFLKNAPYQEILTEQDDRLSVTTTIVNSPATFSIRPPVVSTDSFVWNIGPCNISDYGYDSSEEKLGGNDLSTGKEFLPVNSESKAFFSTENHGTCIDKNDPVVTESSLTKIHNLPNNIHAAKDSPDRILKTGMGLHIPDASPHFSLDLKTIETAKAIESSSESFDQYNLSAVDSPCWKGAPVSRISPFQAFEIVNPSRVKKVEVCNSVNLPLPQVPTSTAEDTVKVFVHEPNESTIGSRLEKGATSSPKMPSVACSLLAEHKTIDSGKVGDFYSKMSCFHPAINSIQKPVVDGGECDSSCCTPENNFKYNFMSGIRIAPTSCMEKHADAKLNSGNSSEDGLNHTSRDAAEHVQNLPSELAKEYHEESVSKIDVQILVDKLHSLSELLLSYCSNGLDALHQKNVESLETVMSNLDTCINSVRPQGSLSPEEMASQNLGQFHQLHSEVGVLKSYMKRTEGANLECSLKNRNGIEKKNQYILSVKKDKEDADSPYLRNGLDPMKEDSITQALKKVLCENFRDEEGENPQTLVYKNLWLEAEAALCASNLRARFNSAKLEMEKHEPPKVIKNAQNQDELPVPDTSKTKVGSEPHASIKTSPVASVFSQAAGDVMTRFHILKCRDDEAKLRDAENSGTLSDFKVSVEQDMVEKDKKRPAVPYIKDMDFPFPTSKNESGPALPPASPTLSWSNHVDDDVMSRFQVLKSRDECISCVSGKVSSNSNNIDEVVAAKRDTDAIGVSMKHHPVADNDGKDVDNLDASVMARLDVLRSRGNNISSTAAGEQLEEVEVAYQYDGASKRDYWSRMRGGGLSVEMEPPPGVSAKDNLTRNGKESRRHVEGKHLGGGSDGSSSDWEHVLWG</sequence>
<reference evidence="3" key="1">
    <citation type="submission" date="2025-08" db="UniProtKB">
        <authorList>
            <consortium name="RefSeq"/>
        </authorList>
    </citation>
    <scope>IDENTIFICATION</scope>
    <source>
        <strain evidence="3">OHB3-1</strain>
    </source>
</reference>
<dbReference type="AlphaFoldDB" id="A0A6J1CID9"/>
<dbReference type="OrthoDB" id="611935at2759"/>